<dbReference type="InterPro" id="IPR038146">
    <property type="entry name" value="933W_put_Xis_sf"/>
</dbReference>
<dbReference type="Pfam" id="PF06806">
    <property type="entry name" value="DUF1233"/>
    <property type="match status" value="1"/>
</dbReference>
<accession>A0A376DJC2</accession>
<protein>
    <submittedName>
        <fullName evidence="1">Putative excisionase</fullName>
    </submittedName>
</protein>
<proteinExistence type="predicted"/>
<gene>
    <name evidence="1" type="ORF">NCTC10767_05453</name>
</gene>
<evidence type="ECO:0000313" key="1">
    <source>
        <dbReference type="EMBL" id="STC90373.1"/>
    </source>
</evidence>
<dbReference type="AlphaFoldDB" id="A0A376DJC2"/>
<dbReference type="Gene3D" id="1.10.1660.60">
    <property type="entry name" value="Putative excisionased domain DUF1233"/>
    <property type="match status" value="1"/>
</dbReference>
<evidence type="ECO:0000313" key="2">
    <source>
        <dbReference type="Proteomes" id="UP000254647"/>
    </source>
</evidence>
<sequence>MFNRRRLQLVFCNRRSSDVRDKESMSEVIMIVSPGKWVSEEQLIALKGIKKGTLKKAREKSFMEGREYKHVAHDGMPWDNSPCFYNLEEIDRWIERQASARPRRHLA</sequence>
<dbReference type="EMBL" id="UFXW01000004">
    <property type="protein sequence ID" value="STC90373.1"/>
    <property type="molecule type" value="Genomic_DNA"/>
</dbReference>
<organism evidence="1 2">
    <name type="scientific">Escherichia coli</name>
    <dbReference type="NCBI Taxonomy" id="562"/>
    <lineage>
        <taxon>Bacteria</taxon>
        <taxon>Pseudomonadati</taxon>
        <taxon>Pseudomonadota</taxon>
        <taxon>Gammaproteobacteria</taxon>
        <taxon>Enterobacterales</taxon>
        <taxon>Enterobacteriaceae</taxon>
        <taxon>Escherichia</taxon>
    </lineage>
</organism>
<dbReference type="InterPro" id="IPR009634">
    <property type="entry name" value="Put_exci"/>
</dbReference>
<reference evidence="1 2" key="1">
    <citation type="submission" date="2018-06" db="EMBL/GenBank/DDBJ databases">
        <authorList>
            <consortium name="Pathogen Informatics"/>
            <person name="Doyle S."/>
        </authorList>
    </citation>
    <scope>NUCLEOTIDE SEQUENCE [LARGE SCALE GENOMIC DNA]</scope>
    <source>
        <strain evidence="1 2">NCTC10767</strain>
    </source>
</reference>
<name>A0A376DJC2_ECOLX</name>
<dbReference type="Proteomes" id="UP000254647">
    <property type="component" value="Unassembled WGS sequence"/>
</dbReference>